<organism evidence="1 2">
    <name type="scientific">Plasmodium ovale curtisi</name>
    <dbReference type="NCBI Taxonomy" id="864141"/>
    <lineage>
        <taxon>Eukaryota</taxon>
        <taxon>Sar</taxon>
        <taxon>Alveolata</taxon>
        <taxon>Apicomplexa</taxon>
        <taxon>Aconoidasida</taxon>
        <taxon>Haemosporida</taxon>
        <taxon>Plasmodiidae</taxon>
        <taxon>Plasmodium</taxon>
        <taxon>Plasmodium (Plasmodium)</taxon>
    </lineage>
</organism>
<gene>
    <name evidence="1" type="ORF">POVCU2_0058800</name>
</gene>
<dbReference type="Proteomes" id="UP000078560">
    <property type="component" value="Unassembled WGS sequence"/>
</dbReference>
<sequence length="358" mass="41316">MAPKLNDPILRDWDDKYPSLMNLPLNRIYGKINQYFSSNRDNSTICRSSLSELSSNYALLLSICNKVDNILKMTTSYVSLLPSVDVNKYCEYLSYFLYVQIINNNINSYSDELYGALNKAKVIYGLNDCNIINFDISKEQFDKKKELYIHSELLNSIKNKHTTYNSYDSSIFTKYFNECVNSYKKIVQNNNCKEFENYEKELDNFINNFKETKNILEGKNITIFAEDISLIEKPTCTSEKSIATLEPKEAVATRTDHETVSTFVSSNTETAQMEPLVAGTDITPGLIFGIIDGIFFLSLIFYKFTPFGSSLHHKIGSIKNKFNLEVKNKEFIEDTFDNTNMNMYDDMYHIQYQSSQNS</sequence>
<protein>
    <submittedName>
        <fullName evidence="1">PIR Superfamily Protein</fullName>
    </submittedName>
</protein>
<proteinExistence type="predicted"/>
<name>A0A1A8WAT2_PLAOA</name>
<evidence type="ECO:0000313" key="2">
    <source>
        <dbReference type="Proteomes" id="UP000078560"/>
    </source>
</evidence>
<accession>A0A1A8WAT2</accession>
<dbReference type="Pfam" id="PF05795">
    <property type="entry name" value="Plasmodium_Vir"/>
    <property type="match status" value="2"/>
</dbReference>
<dbReference type="EMBL" id="FLQU01000850">
    <property type="protein sequence ID" value="SBS89963.1"/>
    <property type="molecule type" value="Genomic_DNA"/>
</dbReference>
<dbReference type="AlphaFoldDB" id="A0A1A8WAT2"/>
<dbReference type="InterPro" id="IPR008780">
    <property type="entry name" value="Plasmodium_Vir"/>
</dbReference>
<reference evidence="2" key="1">
    <citation type="submission" date="2016-05" db="EMBL/GenBank/DDBJ databases">
        <authorList>
            <person name="Naeem Raeece"/>
        </authorList>
    </citation>
    <scope>NUCLEOTIDE SEQUENCE [LARGE SCALE GENOMIC DNA]</scope>
</reference>
<evidence type="ECO:0000313" key="1">
    <source>
        <dbReference type="EMBL" id="SBS89963.1"/>
    </source>
</evidence>